<dbReference type="EMBL" id="MT142386">
    <property type="protein sequence ID" value="QJA79563.1"/>
    <property type="molecule type" value="Genomic_DNA"/>
</dbReference>
<dbReference type="AlphaFoldDB" id="A0A6M3KCF7"/>
<organism evidence="1">
    <name type="scientific">viral metagenome</name>
    <dbReference type="NCBI Taxonomy" id="1070528"/>
    <lineage>
        <taxon>unclassified sequences</taxon>
        <taxon>metagenomes</taxon>
        <taxon>organismal metagenomes</taxon>
    </lineage>
</organism>
<evidence type="ECO:0000313" key="1">
    <source>
        <dbReference type="EMBL" id="QJA79563.1"/>
    </source>
</evidence>
<reference evidence="1" key="1">
    <citation type="submission" date="2020-03" db="EMBL/GenBank/DDBJ databases">
        <title>The deep terrestrial virosphere.</title>
        <authorList>
            <person name="Holmfeldt K."/>
            <person name="Nilsson E."/>
            <person name="Simone D."/>
            <person name="Lopez-Fernandez M."/>
            <person name="Wu X."/>
            <person name="de Brujin I."/>
            <person name="Lundin D."/>
            <person name="Andersson A."/>
            <person name="Bertilsson S."/>
            <person name="Dopson M."/>
        </authorList>
    </citation>
    <scope>NUCLEOTIDE SEQUENCE</scope>
    <source>
        <strain evidence="1">MM415A00866</strain>
    </source>
</reference>
<name>A0A6M3KCF7_9ZZZZ</name>
<sequence length="134" mass="14252">MAETIVVNGPQVKSQQAGAPNYLKFTFLGDDTDAHDAEDIQGRGKGRFTVAVDNPTDTNLPITVYGANISGASVGDADVKLIGTFTVTAANAANDGYECYNDPFPYYIVRAKFSGAPTDAVKKNVTVYINFSAF</sequence>
<gene>
    <name evidence="1" type="ORF">MM415A00866_0006</name>
</gene>
<accession>A0A6M3KCF7</accession>
<proteinExistence type="predicted"/>
<protein>
    <submittedName>
        <fullName evidence="1">Uncharacterized protein</fullName>
    </submittedName>
</protein>